<feature type="transmembrane region" description="Helical" evidence="2">
    <location>
        <begin position="36"/>
        <end position="61"/>
    </location>
</feature>
<reference evidence="3 4" key="1">
    <citation type="submission" date="2018-05" db="EMBL/GenBank/DDBJ databases">
        <title>Genetic diversity of glacier-inhabiting Cryobacterium bacteria in China and description of Cryobacterium mengkeensis sp. nov. and Arthrobacter glacialis sp. nov.</title>
        <authorList>
            <person name="Liu Q."/>
            <person name="Xin Y.-H."/>
        </authorList>
    </citation>
    <scope>NUCLEOTIDE SEQUENCE [LARGE SCALE GENOMIC DNA]</scope>
    <source>
        <strain evidence="3 4">LI2</strain>
    </source>
</reference>
<dbReference type="PANTHER" id="PTHR36183">
    <property type="entry name" value="BETA-GLUCURONIDASE"/>
    <property type="match status" value="1"/>
</dbReference>
<dbReference type="AlphaFoldDB" id="A0A2V5L513"/>
<evidence type="ECO:0000313" key="3">
    <source>
        <dbReference type="EMBL" id="PYI66581.1"/>
    </source>
</evidence>
<evidence type="ECO:0000256" key="1">
    <source>
        <dbReference type="SAM" id="MobiDB-lite"/>
    </source>
</evidence>
<dbReference type="PANTHER" id="PTHR36183:SF2">
    <property type="entry name" value="BETA-GLUCURONIDASE C-TERMINAL DOMAIN-CONTAINING PROTEIN"/>
    <property type="match status" value="1"/>
</dbReference>
<sequence length="584" mass="62421">MTPSPNAPLSPDEPKRTGQARRMKRTPEGLPARKRLVAAAVAGAVVATAAVSLVVAGMPMLNNFIGSSTAGKTTEAPIVISTPATPSVFPTFKKADYVQPDVPATATEAVKATTIKVGSDTTGKVMPEGLAGLSMDTDHLVDMHMDPALSNFAEILKMSGDPVIRFGAQAVDRRFFWTSTDEPIPNWEVVPAYSNDKRKVIKITPDTLKNLKNLLDQGNARVLMAVDMGHYDPARAADFAKWAHKILGNRMVGISLGNEPNGYNRVAYKYLALRPADYTFDDWATEVRAYSAAIAKTAPGVKVVGPQAYSEVWWKGYAGLDLPNEGALTFHNYPLSTCDAPANSDQARTITNALSRQLSDYSANYAASAVKAAAGHDIPVWNSETNISTCFGSNEILKTHASAMWTINFAMRSATEGVTQLNFHGGLEACKGGAPGSPLCDSGPYNKPNGTLTMRPQYYGIMMVNKLGSGDFLRSEVAGNENIYAYPVKHKDGTMGVMVVNQNDPAKQAPAKITLTLPRQAATGTMTQLAGPELNAQDQTRIDGQESSGVALAKQAKIPGFKAGEQTLTVKLNSGTASILNFTF</sequence>
<dbReference type="SUPFAM" id="SSF51445">
    <property type="entry name" value="(Trans)glycosidases"/>
    <property type="match status" value="1"/>
</dbReference>
<protein>
    <recommendedName>
        <fullName evidence="5">Beta-glucuronidase C-terminal domain-containing protein</fullName>
    </recommendedName>
</protein>
<feature type="region of interest" description="Disordered" evidence="1">
    <location>
        <begin position="1"/>
        <end position="30"/>
    </location>
</feature>
<dbReference type="InterPro" id="IPR052974">
    <property type="entry name" value="GH79_Enzymes"/>
</dbReference>
<dbReference type="Gene3D" id="3.20.20.80">
    <property type="entry name" value="Glycosidases"/>
    <property type="match status" value="1"/>
</dbReference>
<keyword evidence="2" id="KW-0472">Membrane</keyword>
<gene>
    <name evidence="3" type="ORF">CVV68_13510</name>
</gene>
<dbReference type="EMBL" id="QJVD01000014">
    <property type="protein sequence ID" value="PYI66581.1"/>
    <property type="molecule type" value="Genomic_DNA"/>
</dbReference>
<accession>A0A2V5L513</accession>
<evidence type="ECO:0000256" key="2">
    <source>
        <dbReference type="SAM" id="Phobius"/>
    </source>
</evidence>
<name>A0A2V5L513_9MICC</name>
<evidence type="ECO:0008006" key="5">
    <source>
        <dbReference type="Google" id="ProtNLM"/>
    </source>
</evidence>
<proteinExistence type="predicted"/>
<keyword evidence="2" id="KW-1133">Transmembrane helix</keyword>
<evidence type="ECO:0000313" key="4">
    <source>
        <dbReference type="Proteomes" id="UP000247832"/>
    </source>
</evidence>
<dbReference type="InterPro" id="IPR013780">
    <property type="entry name" value="Glyco_hydro_b"/>
</dbReference>
<dbReference type="InterPro" id="IPR017853">
    <property type="entry name" value="GH"/>
</dbReference>
<keyword evidence="4" id="KW-1185">Reference proteome</keyword>
<organism evidence="3 4">
    <name type="scientific">Arthrobacter livingstonensis</name>
    <dbReference type="NCBI Taxonomy" id="670078"/>
    <lineage>
        <taxon>Bacteria</taxon>
        <taxon>Bacillati</taxon>
        <taxon>Actinomycetota</taxon>
        <taxon>Actinomycetes</taxon>
        <taxon>Micrococcales</taxon>
        <taxon>Micrococcaceae</taxon>
        <taxon>Arthrobacter</taxon>
    </lineage>
</organism>
<dbReference type="Proteomes" id="UP000247832">
    <property type="component" value="Unassembled WGS sequence"/>
</dbReference>
<comment type="caution">
    <text evidence="3">The sequence shown here is derived from an EMBL/GenBank/DDBJ whole genome shotgun (WGS) entry which is preliminary data.</text>
</comment>
<keyword evidence="2" id="KW-0812">Transmembrane</keyword>
<dbReference type="Gene3D" id="2.60.40.1180">
    <property type="entry name" value="Golgi alpha-mannosidase II"/>
    <property type="match status" value="1"/>
</dbReference>